<dbReference type="Proteomes" id="UP000023152">
    <property type="component" value="Unassembled WGS sequence"/>
</dbReference>
<dbReference type="AlphaFoldDB" id="X6NHE3"/>
<name>X6NHE3_RETFI</name>
<evidence type="ECO:0000313" key="3">
    <source>
        <dbReference type="Proteomes" id="UP000023152"/>
    </source>
</evidence>
<feature type="transmembrane region" description="Helical" evidence="1">
    <location>
        <begin position="87"/>
        <end position="109"/>
    </location>
</feature>
<keyword evidence="1" id="KW-0472">Membrane</keyword>
<sequence length="167" mass="19455">MKYKLICSYPDDITLSGQVVTKIENGNKNTNPSRLLSFGVQVYSNQNNYLGACALISGSNNHLLFISVFDLNKFKFLKETNTNEMMLFCKGIGFLIQYVMKLIIIYFNLKNVWICSTMRPFNPSVFVYVNMMLFYFFDGINSYKSISQEIHKYSITKDKWTEICLKF</sequence>
<gene>
    <name evidence="2" type="ORF">RFI_11975</name>
</gene>
<organism evidence="2 3">
    <name type="scientific">Reticulomyxa filosa</name>
    <dbReference type="NCBI Taxonomy" id="46433"/>
    <lineage>
        <taxon>Eukaryota</taxon>
        <taxon>Sar</taxon>
        <taxon>Rhizaria</taxon>
        <taxon>Retaria</taxon>
        <taxon>Foraminifera</taxon>
        <taxon>Monothalamids</taxon>
        <taxon>Reticulomyxidae</taxon>
        <taxon>Reticulomyxa</taxon>
    </lineage>
</organism>
<feature type="transmembrane region" description="Helical" evidence="1">
    <location>
        <begin position="121"/>
        <end position="137"/>
    </location>
</feature>
<comment type="caution">
    <text evidence="2">The sequence shown here is derived from an EMBL/GenBank/DDBJ whole genome shotgun (WGS) entry which is preliminary data.</text>
</comment>
<keyword evidence="1" id="KW-0812">Transmembrane</keyword>
<evidence type="ECO:0000313" key="2">
    <source>
        <dbReference type="EMBL" id="ETO25169.1"/>
    </source>
</evidence>
<accession>X6NHE3</accession>
<evidence type="ECO:0000256" key="1">
    <source>
        <dbReference type="SAM" id="Phobius"/>
    </source>
</evidence>
<keyword evidence="1" id="KW-1133">Transmembrane helix</keyword>
<reference evidence="2 3" key="1">
    <citation type="journal article" date="2013" name="Curr. Biol.">
        <title>The Genome of the Foraminiferan Reticulomyxa filosa.</title>
        <authorList>
            <person name="Glockner G."/>
            <person name="Hulsmann N."/>
            <person name="Schleicher M."/>
            <person name="Noegel A.A."/>
            <person name="Eichinger L."/>
            <person name="Gallinger C."/>
            <person name="Pawlowski J."/>
            <person name="Sierra R."/>
            <person name="Euteneuer U."/>
            <person name="Pillet L."/>
            <person name="Moustafa A."/>
            <person name="Platzer M."/>
            <person name="Groth M."/>
            <person name="Szafranski K."/>
            <person name="Schliwa M."/>
        </authorList>
    </citation>
    <scope>NUCLEOTIDE SEQUENCE [LARGE SCALE GENOMIC DNA]</scope>
</reference>
<protein>
    <submittedName>
        <fullName evidence="2">Uncharacterized protein</fullName>
    </submittedName>
</protein>
<dbReference type="EMBL" id="ASPP01008712">
    <property type="protein sequence ID" value="ETO25169.1"/>
    <property type="molecule type" value="Genomic_DNA"/>
</dbReference>
<proteinExistence type="predicted"/>
<keyword evidence="3" id="KW-1185">Reference proteome</keyword>